<protein>
    <recommendedName>
        <fullName evidence="3">DUF3467 domain-containing protein</fullName>
    </recommendedName>
</protein>
<evidence type="ECO:0000313" key="1">
    <source>
        <dbReference type="EMBL" id="KKS85318.1"/>
    </source>
</evidence>
<sequence>MATEPKPTININLDTTPILYTDRIFITINQFGVVFDVTQKTGNQTRIITRIGMSREHAKKLTTDLGKLLAVTESDTKTKQN</sequence>
<name>A0A0G1FEN8_9BACT</name>
<comment type="caution">
    <text evidence="1">The sequence shown here is derived from an EMBL/GenBank/DDBJ whole genome shotgun (WGS) entry which is preliminary data.</text>
</comment>
<organism evidence="1 2">
    <name type="scientific">Candidatus Gottesmanbacteria bacterium GW2011_GWA1_43_11</name>
    <dbReference type="NCBI Taxonomy" id="1618436"/>
    <lineage>
        <taxon>Bacteria</taxon>
        <taxon>Candidatus Gottesmaniibacteriota</taxon>
    </lineage>
</organism>
<dbReference type="EMBL" id="LCFB01000008">
    <property type="protein sequence ID" value="KKS85318.1"/>
    <property type="molecule type" value="Genomic_DNA"/>
</dbReference>
<dbReference type="STRING" id="1618436.UV59_C0008G0011"/>
<dbReference type="AlphaFoldDB" id="A0A0G1FEN8"/>
<proteinExistence type="predicted"/>
<accession>A0A0G1FEN8</accession>
<evidence type="ECO:0000313" key="2">
    <source>
        <dbReference type="Proteomes" id="UP000034543"/>
    </source>
</evidence>
<reference evidence="1 2" key="1">
    <citation type="journal article" date="2015" name="Nature">
        <title>rRNA introns, odd ribosomes, and small enigmatic genomes across a large radiation of phyla.</title>
        <authorList>
            <person name="Brown C.T."/>
            <person name="Hug L.A."/>
            <person name="Thomas B.C."/>
            <person name="Sharon I."/>
            <person name="Castelle C.J."/>
            <person name="Singh A."/>
            <person name="Wilkins M.J."/>
            <person name="Williams K.H."/>
            <person name="Banfield J.F."/>
        </authorList>
    </citation>
    <scope>NUCLEOTIDE SEQUENCE [LARGE SCALE GENOMIC DNA]</scope>
</reference>
<gene>
    <name evidence="1" type="ORF">UV59_C0008G0011</name>
</gene>
<dbReference type="Proteomes" id="UP000034543">
    <property type="component" value="Unassembled WGS sequence"/>
</dbReference>
<evidence type="ECO:0008006" key="3">
    <source>
        <dbReference type="Google" id="ProtNLM"/>
    </source>
</evidence>